<accession>A0A1E3HHI5</accession>
<dbReference type="GeneID" id="30157107"/>
<feature type="signal peptide" evidence="1">
    <location>
        <begin position="1"/>
        <end position="18"/>
    </location>
</feature>
<evidence type="ECO:0000313" key="2">
    <source>
        <dbReference type="EMBL" id="ODN75794.1"/>
    </source>
</evidence>
<sequence length="173" mass="18295">MRDLTLLVSLSLISSVIAAPAPQPGLSPLFSKDPLSLHRRSVAPDAEADSVILAYDPDAASSDDTLSSSSSSNSESDIPIVATEPEMYEVEEAPAEDACADVCGVTRVEGAKSEKEALCSGPGLRATYTCAQCIDQTWPDNVWEDSAMAEYEKIASACDNSLQQPIRRGRASA</sequence>
<comment type="caution">
    <text evidence="2">The sequence shown here is derived from an EMBL/GenBank/DDBJ whole genome shotgun (WGS) entry which is preliminary data.</text>
</comment>
<reference evidence="2 3" key="1">
    <citation type="submission" date="2016-06" db="EMBL/GenBank/DDBJ databases">
        <title>Evolution of pathogenesis and genome organization in the Tremellales.</title>
        <authorList>
            <person name="Cuomo C."/>
            <person name="Litvintseva A."/>
            <person name="Heitman J."/>
            <person name="Chen Y."/>
            <person name="Sun S."/>
            <person name="Springer D."/>
            <person name="Dromer F."/>
            <person name="Young S."/>
            <person name="Zeng Q."/>
            <person name="Chapman S."/>
            <person name="Gujja S."/>
            <person name="Saif S."/>
            <person name="Birren B."/>
        </authorList>
    </citation>
    <scope>NUCLEOTIDE SEQUENCE [LARGE SCALE GENOMIC DNA]</scope>
    <source>
        <strain evidence="2 3">CBS 6039</strain>
    </source>
</reference>
<evidence type="ECO:0000256" key="1">
    <source>
        <dbReference type="SAM" id="SignalP"/>
    </source>
</evidence>
<organism evidence="2 3">
    <name type="scientific">Cryptococcus amylolentus CBS 6039</name>
    <dbReference type="NCBI Taxonomy" id="1295533"/>
    <lineage>
        <taxon>Eukaryota</taxon>
        <taxon>Fungi</taxon>
        <taxon>Dikarya</taxon>
        <taxon>Basidiomycota</taxon>
        <taxon>Agaricomycotina</taxon>
        <taxon>Tremellomycetes</taxon>
        <taxon>Tremellales</taxon>
        <taxon>Cryptococcaceae</taxon>
        <taxon>Cryptococcus</taxon>
    </lineage>
</organism>
<dbReference type="Proteomes" id="UP000094065">
    <property type="component" value="Unassembled WGS sequence"/>
</dbReference>
<dbReference type="EMBL" id="AWGJ01000009">
    <property type="protein sequence ID" value="ODN75794.1"/>
    <property type="molecule type" value="Genomic_DNA"/>
</dbReference>
<protein>
    <submittedName>
        <fullName evidence="2">Uncharacterized protein</fullName>
    </submittedName>
</protein>
<dbReference type="AlphaFoldDB" id="A0A1E3HHI5"/>
<keyword evidence="1" id="KW-0732">Signal</keyword>
<gene>
    <name evidence="2" type="ORF">L202_05798</name>
</gene>
<feature type="chain" id="PRO_5009129166" evidence="1">
    <location>
        <begin position="19"/>
        <end position="173"/>
    </location>
</feature>
<keyword evidence="3" id="KW-1185">Reference proteome</keyword>
<dbReference type="RefSeq" id="XP_018991325.1">
    <property type="nucleotide sequence ID" value="XM_019140174.1"/>
</dbReference>
<dbReference type="OrthoDB" id="2573925at2759"/>
<evidence type="ECO:0000313" key="3">
    <source>
        <dbReference type="Proteomes" id="UP000094065"/>
    </source>
</evidence>
<proteinExistence type="predicted"/>
<name>A0A1E3HHI5_9TREE</name>